<evidence type="ECO:0000313" key="2">
    <source>
        <dbReference type="EMBL" id="EXJ83323.1"/>
    </source>
</evidence>
<accession>W9XSW8</accession>
<dbReference type="InterPro" id="IPR010699">
    <property type="entry name" value="DUF1275"/>
</dbReference>
<feature type="transmembrane region" description="Helical" evidence="1">
    <location>
        <begin position="20"/>
        <end position="40"/>
    </location>
</feature>
<protein>
    <recommendedName>
        <fullName evidence="4">DUF1275 domain-containing protein</fullName>
    </recommendedName>
</protein>
<dbReference type="EMBL" id="AMWN01000006">
    <property type="protein sequence ID" value="EXJ83323.1"/>
    <property type="molecule type" value="Genomic_DNA"/>
</dbReference>
<dbReference type="RefSeq" id="XP_007726009.1">
    <property type="nucleotide sequence ID" value="XM_007727819.1"/>
</dbReference>
<dbReference type="eggNOG" id="ENOG502S0ZW">
    <property type="taxonomic scope" value="Eukaryota"/>
</dbReference>
<reference evidence="2 3" key="1">
    <citation type="submission" date="2013-03" db="EMBL/GenBank/DDBJ databases">
        <title>The Genome Sequence of Capronia coronata CBS 617.96.</title>
        <authorList>
            <consortium name="The Broad Institute Genomics Platform"/>
            <person name="Cuomo C."/>
            <person name="de Hoog S."/>
            <person name="Gorbushina A."/>
            <person name="Walker B."/>
            <person name="Young S.K."/>
            <person name="Zeng Q."/>
            <person name="Gargeya S."/>
            <person name="Fitzgerald M."/>
            <person name="Haas B."/>
            <person name="Abouelleil A."/>
            <person name="Allen A.W."/>
            <person name="Alvarado L."/>
            <person name="Arachchi H.M."/>
            <person name="Berlin A.M."/>
            <person name="Chapman S.B."/>
            <person name="Gainer-Dewar J."/>
            <person name="Goldberg J."/>
            <person name="Griggs A."/>
            <person name="Gujja S."/>
            <person name="Hansen M."/>
            <person name="Howarth C."/>
            <person name="Imamovic A."/>
            <person name="Ireland A."/>
            <person name="Larimer J."/>
            <person name="McCowan C."/>
            <person name="Murphy C."/>
            <person name="Pearson M."/>
            <person name="Poon T.W."/>
            <person name="Priest M."/>
            <person name="Roberts A."/>
            <person name="Saif S."/>
            <person name="Shea T."/>
            <person name="Sisk P."/>
            <person name="Sykes S."/>
            <person name="Wortman J."/>
            <person name="Nusbaum C."/>
            <person name="Birren B."/>
        </authorList>
    </citation>
    <scope>NUCLEOTIDE SEQUENCE [LARGE SCALE GENOMIC DNA]</scope>
    <source>
        <strain evidence="2 3">CBS 617.96</strain>
    </source>
</reference>
<dbReference type="PANTHER" id="PTHR37488">
    <property type="entry name" value="DUF1275 DOMAIN-CONTAINING PROTEIN"/>
    <property type="match status" value="1"/>
</dbReference>
<feature type="transmembrane region" description="Helical" evidence="1">
    <location>
        <begin position="52"/>
        <end position="72"/>
    </location>
</feature>
<gene>
    <name evidence="2" type="ORF">A1O1_06944</name>
</gene>
<dbReference type="OrthoDB" id="5288586at2759"/>
<feature type="non-terminal residue" evidence="2">
    <location>
        <position position="193"/>
    </location>
</feature>
<dbReference type="PANTHER" id="PTHR37488:SF8">
    <property type="entry name" value="DUF1275 DOMAIN PROTEIN (AFU_ORTHOLOGUE AFUA_5G13060)"/>
    <property type="match status" value="1"/>
</dbReference>
<evidence type="ECO:0000256" key="1">
    <source>
        <dbReference type="SAM" id="Phobius"/>
    </source>
</evidence>
<feature type="non-terminal residue" evidence="2">
    <location>
        <position position="1"/>
    </location>
</feature>
<dbReference type="HOGENOM" id="CLU_061825_0_0_1"/>
<dbReference type="AlphaFoldDB" id="W9XSW8"/>
<organism evidence="2 3">
    <name type="scientific">Capronia coronata CBS 617.96</name>
    <dbReference type="NCBI Taxonomy" id="1182541"/>
    <lineage>
        <taxon>Eukaryota</taxon>
        <taxon>Fungi</taxon>
        <taxon>Dikarya</taxon>
        <taxon>Ascomycota</taxon>
        <taxon>Pezizomycotina</taxon>
        <taxon>Eurotiomycetes</taxon>
        <taxon>Chaetothyriomycetidae</taxon>
        <taxon>Chaetothyriales</taxon>
        <taxon>Herpotrichiellaceae</taxon>
        <taxon>Capronia</taxon>
    </lineage>
</organism>
<name>W9XSW8_9EURO</name>
<evidence type="ECO:0000313" key="3">
    <source>
        <dbReference type="Proteomes" id="UP000019484"/>
    </source>
</evidence>
<keyword evidence="1" id="KW-0812">Transmembrane</keyword>
<dbReference type="Proteomes" id="UP000019484">
    <property type="component" value="Unassembled WGS sequence"/>
</dbReference>
<evidence type="ECO:0008006" key="4">
    <source>
        <dbReference type="Google" id="ProtNLM"/>
    </source>
</evidence>
<dbReference type="Pfam" id="PF06912">
    <property type="entry name" value="DUF1275"/>
    <property type="match status" value="1"/>
</dbReference>
<proteinExistence type="predicted"/>
<keyword evidence="1" id="KW-0472">Membrane</keyword>
<dbReference type="GeneID" id="19161808"/>
<sequence>GNTIFLGLGASGLPVTKPYGWLRSLVAIISFTVGCFSFSLMRNSRPRSRGMLSLLFMIQGALLTVAAVLVQTKVVPDTSEGSESMKVLIALVFLGFQAGGQVWASEVLGFKEIPTTVLTSVYFGLASDVRFLHGLSKNPSRNRRLGAICALLLGAISGGWLSRSRAGIPGVFFVAAGVKFIISAAWLTWSAHP</sequence>
<dbReference type="STRING" id="1182541.W9XSW8"/>
<keyword evidence="1" id="KW-1133">Transmembrane helix</keyword>
<keyword evidence="3" id="KW-1185">Reference proteome</keyword>
<feature type="transmembrane region" description="Helical" evidence="1">
    <location>
        <begin position="168"/>
        <end position="189"/>
    </location>
</feature>
<feature type="transmembrane region" description="Helical" evidence="1">
    <location>
        <begin position="145"/>
        <end position="162"/>
    </location>
</feature>
<comment type="caution">
    <text evidence="2">The sequence shown here is derived from an EMBL/GenBank/DDBJ whole genome shotgun (WGS) entry which is preliminary data.</text>
</comment>
<feature type="transmembrane region" description="Helical" evidence="1">
    <location>
        <begin position="84"/>
        <end position="104"/>
    </location>
</feature>